<keyword evidence="2" id="KW-0812">Transmembrane</keyword>
<organism evidence="3 4">
    <name type="scientific">Thlaspi arvense</name>
    <name type="common">Field penny-cress</name>
    <dbReference type="NCBI Taxonomy" id="13288"/>
    <lineage>
        <taxon>Eukaryota</taxon>
        <taxon>Viridiplantae</taxon>
        <taxon>Streptophyta</taxon>
        <taxon>Embryophyta</taxon>
        <taxon>Tracheophyta</taxon>
        <taxon>Spermatophyta</taxon>
        <taxon>Magnoliopsida</taxon>
        <taxon>eudicotyledons</taxon>
        <taxon>Gunneridae</taxon>
        <taxon>Pentapetalae</taxon>
        <taxon>rosids</taxon>
        <taxon>malvids</taxon>
        <taxon>Brassicales</taxon>
        <taxon>Brassicaceae</taxon>
        <taxon>Thlaspideae</taxon>
        <taxon>Thlaspi</taxon>
    </lineage>
</organism>
<evidence type="ECO:0000256" key="2">
    <source>
        <dbReference type="SAM" id="Phobius"/>
    </source>
</evidence>
<proteinExistence type="predicted"/>
<feature type="transmembrane region" description="Helical" evidence="2">
    <location>
        <begin position="12"/>
        <end position="42"/>
    </location>
</feature>
<comment type="caution">
    <text evidence="3">The sequence shown here is derived from an EMBL/GenBank/DDBJ whole genome shotgun (WGS) entry which is preliminary data.</text>
</comment>
<keyword evidence="2" id="KW-1133">Transmembrane helix</keyword>
<sequence>MSKPKQPRRTSFFIWFIAVLCTVITIAVIITGLVIFVGYLIVRPKMPSITVTYTHLDVFDYDQAGLLTTESETTGDNIPEVGERQRESACELLRLGLRPEPLRHGDCEAGGAAVRGQEEQLRRVPLPGRVVTNSTRSRADGHGRLQPQAGQGNVRPQRHGKDAVAGLASRIGQVYAPPELPAPLHSFLAQ</sequence>
<keyword evidence="4" id="KW-1185">Reference proteome</keyword>
<name>A0AAU9SBP0_THLAR</name>
<dbReference type="Proteomes" id="UP000836841">
    <property type="component" value="Unassembled WGS sequence"/>
</dbReference>
<keyword evidence="2" id="KW-0472">Membrane</keyword>
<evidence type="ECO:0000256" key="1">
    <source>
        <dbReference type="SAM" id="MobiDB-lite"/>
    </source>
</evidence>
<dbReference type="AlphaFoldDB" id="A0AAU9SBP0"/>
<dbReference type="EMBL" id="CAJVSB020000832">
    <property type="protein sequence ID" value="CAH2062700.1"/>
    <property type="molecule type" value="Genomic_DNA"/>
</dbReference>
<protein>
    <submittedName>
        <fullName evidence="3">Uncharacterized protein</fullName>
    </submittedName>
</protein>
<evidence type="ECO:0000313" key="4">
    <source>
        <dbReference type="Proteomes" id="UP000836841"/>
    </source>
</evidence>
<gene>
    <name evidence="3" type="ORF">TAV2_LOCUS15144</name>
</gene>
<evidence type="ECO:0000313" key="3">
    <source>
        <dbReference type="EMBL" id="CAH2062700.1"/>
    </source>
</evidence>
<reference evidence="3 4" key="1">
    <citation type="submission" date="2022-03" db="EMBL/GenBank/DDBJ databases">
        <authorList>
            <person name="Nunn A."/>
            <person name="Chopra R."/>
            <person name="Nunn A."/>
            <person name="Contreras Garrido A."/>
        </authorList>
    </citation>
    <scope>NUCLEOTIDE SEQUENCE [LARGE SCALE GENOMIC DNA]</scope>
</reference>
<accession>A0AAU9SBP0</accession>
<feature type="region of interest" description="Disordered" evidence="1">
    <location>
        <begin position="129"/>
        <end position="162"/>
    </location>
</feature>